<comment type="function">
    <text evidence="5">Assembles a suppression complex (suppresome) by tethering SIRT1 and MDM2 to regulate composite modifications of p53/TP53. Confers both deacetylation-mediated functional inactivation, by SIRT1, and ubiquitination-dependent degradation, by MDM2, of p53/TP53, promoting a proliferative and cell survival behaviors. May play a role in the regulation of spermatogenesis.</text>
</comment>
<evidence type="ECO:0000256" key="4">
    <source>
        <dbReference type="ARBA" id="ARBA00039854"/>
    </source>
</evidence>
<evidence type="ECO:0000256" key="1">
    <source>
        <dbReference type="ARBA" id="ARBA00004218"/>
    </source>
</evidence>
<dbReference type="SMART" id="SM00698">
    <property type="entry name" value="MORN"/>
    <property type="match status" value="2"/>
</dbReference>
<feature type="non-terminal residue" evidence="6">
    <location>
        <position position="101"/>
    </location>
</feature>
<comment type="subcellular location">
    <subcellularLocation>
        <location evidence="1">Cytoplasmic vesicle</location>
        <location evidence="1">Secretory vesicle</location>
        <location evidence="1">Acrosome</location>
    </subcellularLocation>
</comment>
<dbReference type="HOGENOM" id="CLU_2298056_0_0_1"/>
<keyword evidence="3" id="KW-0968">Cytoplasmic vesicle</keyword>
<evidence type="ECO:0000313" key="6">
    <source>
        <dbReference type="EMBL" id="EHH21268.1"/>
    </source>
</evidence>
<gene>
    <name evidence="6" type="ORF">EGK_04286</name>
</gene>
<name>F7GHI6_MACMU</name>
<evidence type="ECO:0000256" key="5">
    <source>
        <dbReference type="ARBA" id="ARBA00045851"/>
    </source>
</evidence>
<keyword evidence="2" id="KW-0677">Repeat</keyword>
<dbReference type="Pfam" id="PF02493">
    <property type="entry name" value="MORN"/>
    <property type="match status" value="2"/>
</dbReference>
<dbReference type="Gene3D" id="2.20.110.10">
    <property type="entry name" value="Histone H3 K4-specific methyltransferase SET7/9 N-terminal domain"/>
    <property type="match status" value="1"/>
</dbReference>
<dbReference type="EMBL" id="CM001263">
    <property type="protein sequence ID" value="EHH21268.1"/>
    <property type="molecule type" value="Genomic_DNA"/>
</dbReference>
<dbReference type="InterPro" id="IPR003409">
    <property type="entry name" value="MORN"/>
</dbReference>
<evidence type="ECO:0000256" key="3">
    <source>
        <dbReference type="ARBA" id="ARBA00023329"/>
    </source>
</evidence>
<reference evidence="6" key="1">
    <citation type="journal article" date="2011" name="Nat. Biotechnol.">
        <title>Genome sequencing and comparison of two nonhuman primate animal models, the cynomolgus and Chinese rhesus macaques.</title>
        <authorList>
            <person name="Yan G."/>
            <person name="Zhang G."/>
            <person name="Fang X."/>
            <person name="Zhang Y."/>
            <person name="Li C."/>
            <person name="Ling F."/>
            <person name="Cooper D.N."/>
            <person name="Li Q."/>
            <person name="Li Y."/>
            <person name="van Gool A.J."/>
            <person name="Du H."/>
            <person name="Chen J."/>
            <person name="Chen R."/>
            <person name="Zhang P."/>
            <person name="Huang Z."/>
            <person name="Thompson J.R."/>
            <person name="Meng Y."/>
            <person name="Bai Y."/>
            <person name="Wang J."/>
            <person name="Zhuo M."/>
            <person name="Wang T."/>
            <person name="Huang Y."/>
            <person name="Wei L."/>
            <person name="Li J."/>
            <person name="Wang Z."/>
            <person name="Hu H."/>
            <person name="Yang P."/>
            <person name="Le L."/>
            <person name="Stenson P.D."/>
            <person name="Li B."/>
            <person name="Liu X."/>
            <person name="Ball E.V."/>
            <person name="An N."/>
            <person name="Huang Q."/>
            <person name="Zhang Y."/>
            <person name="Fan W."/>
            <person name="Zhang X."/>
            <person name="Li Y."/>
            <person name="Wang W."/>
            <person name="Katze M.G."/>
            <person name="Su B."/>
            <person name="Nielsen R."/>
            <person name="Yang H."/>
            <person name="Wang J."/>
            <person name="Wang X."/>
            <person name="Wang J."/>
        </authorList>
    </citation>
    <scope>NUCLEOTIDE SEQUENCE [LARGE SCALE GENOMIC DNA]</scope>
    <source>
        <strain evidence="6">CR-5</strain>
    </source>
</reference>
<dbReference type="GO" id="GO:0001669">
    <property type="term" value="C:acrosomal vesicle"/>
    <property type="evidence" value="ECO:0007669"/>
    <property type="project" value="UniProtKB-SubCell"/>
</dbReference>
<dbReference type="FunFam" id="2.20.110.10:FF:000020">
    <property type="entry name" value="MORN repeat containing 3"/>
    <property type="match status" value="1"/>
</dbReference>
<dbReference type="PANTHER" id="PTHR46511">
    <property type="entry name" value="MORN REPEAT-CONTAINING PROTEIN 3"/>
    <property type="match status" value="1"/>
</dbReference>
<sequence length="101" mass="11717">MPVSKCPKKSESLWKGWDRKAQKNGLRRQVYAVNGDYYVGEWKDNVKHGKGTQVWKKNGAIYEGDWKFGKRDGYGTLSLPDQQTGKCRRVYSGWWKGDKKS</sequence>
<dbReference type="PANTHER" id="PTHR46511:SF1">
    <property type="entry name" value="MORN REPEAT-CONTAINING PROTEIN 3"/>
    <property type="match status" value="1"/>
</dbReference>
<accession>F7GHI6</accession>
<evidence type="ECO:0000256" key="2">
    <source>
        <dbReference type="ARBA" id="ARBA00022737"/>
    </source>
</evidence>
<protein>
    <recommendedName>
        <fullName evidence="4">MORN repeat-containing protein 3</fullName>
    </recommendedName>
</protein>
<proteinExistence type="predicted"/>
<dbReference type="SUPFAM" id="SSF82185">
    <property type="entry name" value="Histone H3 K4-specific methyltransferase SET7/9 N-terminal domain"/>
    <property type="match status" value="1"/>
</dbReference>
<dbReference type="AlphaFoldDB" id="F7GHI6"/>
<organism evidence="6">
    <name type="scientific">Macaca mulatta</name>
    <name type="common">Rhesus macaque</name>
    <dbReference type="NCBI Taxonomy" id="9544"/>
    <lineage>
        <taxon>Eukaryota</taxon>
        <taxon>Metazoa</taxon>
        <taxon>Chordata</taxon>
        <taxon>Craniata</taxon>
        <taxon>Vertebrata</taxon>
        <taxon>Euteleostomi</taxon>
        <taxon>Mammalia</taxon>
        <taxon>Eutheria</taxon>
        <taxon>Euarchontoglires</taxon>
        <taxon>Primates</taxon>
        <taxon>Haplorrhini</taxon>
        <taxon>Catarrhini</taxon>
        <taxon>Cercopithecidae</taxon>
        <taxon>Cercopithecinae</taxon>
        <taxon>Macaca</taxon>
    </lineage>
</organism>
<dbReference type="InterPro" id="IPR052472">
    <property type="entry name" value="MORN3"/>
</dbReference>
<dbReference type="Proteomes" id="UP000013456">
    <property type="component" value="Chromosome 11"/>
</dbReference>